<gene>
    <name evidence="2" type="ORF">E2C01_071971</name>
</gene>
<accession>A0A5B7I5W5</accession>
<feature type="region of interest" description="Disordered" evidence="1">
    <location>
        <begin position="1"/>
        <end position="28"/>
    </location>
</feature>
<dbReference type="AlphaFoldDB" id="A0A5B7I5W5"/>
<dbReference type="Proteomes" id="UP000324222">
    <property type="component" value="Unassembled WGS sequence"/>
</dbReference>
<keyword evidence="3" id="KW-1185">Reference proteome</keyword>
<feature type="compositionally biased region" description="Polar residues" evidence="1">
    <location>
        <begin position="16"/>
        <end position="28"/>
    </location>
</feature>
<evidence type="ECO:0000313" key="3">
    <source>
        <dbReference type="Proteomes" id="UP000324222"/>
    </source>
</evidence>
<organism evidence="2 3">
    <name type="scientific">Portunus trituberculatus</name>
    <name type="common">Swimming crab</name>
    <name type="synonym">Neptunus trituberculatus</name>
    <dbReference type="NCBI Taxonomy" id="210409"/>
    <lineage>
        <taxon>Eukaryota</taxon>
        <taxon>Metazoa</taxon>
        <taxon>Ecdysozoa</taxon>
        <taxon>Arthropoda</taxon>
        <taxon>Crustacea</taxon>
        <taxon>Multicrustacea</taxon>
        <taxon>Malacostraca</taxon>
        <taxon>Eumalacostraca</taxon>
        <taxon>Eucarida</taxon>
        <taxon>Decapoda</taxon>
        <taxon>Pleocyemata</taxon>
        <taxon>Brachyura</taxon>
        <taxon>Eubrachyura</taxon>
        <taxon>Portunoidea</taxon>
        <taxon>Portunidae</taxon>
        <taxon>Portuninae</taxon>
        <taxon>Portunus</taxon>
    </lineage>
</organism>
<proteinExistence type="predicted"/>
<comment type="caution">
    <text evidence="2">The sequence shown here is derived from an EMBL/GenBank/DDBJ whole genome shotgun (WGS) entry which is preliminary data.</text>
</comment>
<evidence type="ECO:0000313" key="2">
    <source>
        <dbReference type="EMBL" id="MPC77515.1"/>
    </source>
</evidence>
<name>A0A5B7I5W5_PORTR</name>
<reference evidence="2 3" key="1">
    <citation type="submission" date="2019-05" db="EMBL/GenBank/DDBJ databases">
        <title>Another draft genome of Portunus trituberculatus and its Hox gene families provides insights of decapod evolution.</title>
        <authorList>
            <person name="Jeong J.-H."/>
            <person name="Song I."/>
            <person name="Kim S."/>
            <person name="Choi T."/>
            <person name="Kim D."/>
            <person name="Ryu S."/>
            <person name="Kim W."/>
        </authorList>
    </citation>
    <scope>NUCLEOTIDE SEQUENCE [LARGE SCALE GENOMIC DNA]</scope>
    <source>
        <tissue evidence="2">Muscle</tissue>
    </source>
</reference>
<sequence length="100" mass="11364">MRSSQSYPPPAASGLVPSQTQPLSTKTNGFTERLFKEEIKWDIKDGSHELSKYACAFTAHARRPGLFFPTILHHPRPRPLAVQAVSRKMLTRFLNMISRK</sequence>
<protein>
    <submittedName>
        <fullName evidence="2">Uncharacterized protein</fullName>
    </submittedName>
</protein>
<evidence type="ECO:0000256" key="1">
    <source>
        <dbReference type="SAM" id="MobiDB-lite"/>
    </source>
</evidence>
<dbReference type="EMBL" id="VSRR010046032">
    <property type="protein sequence ID" value="MPC77515.1"/>
    <property type="molecule type" value="Genomic_DNA"/>
</dbReference>